<dbReference type="GO" id="GO:0032259">
    <property type="term" value="P:methylation"/>
    <property type="evidence" value="ECO:0007669"/>
    <property type="project" value="UniProtKB-KW"/>
</dbReference>
<dbReference type="NCBIfam" id="TIGR03534">
    <property type="entry name" value="RF_mod_PrmC"/>
    <property type="match status" value="1"/>
</dbReference>
<dbReference type="Pfam" id="PF13847">
    <property type="entry name" value="Methyltransf_31"/>
    <property type="match status" value="1"/>
</dbReference>
<evidence type="ECO:0000313" key="7">
    <source>
        <dbReference type="EMBL" id="GAV22193.1"/>
    </source>
</evidence>
<comment type="catalytic activity">
    <reaction evidence="4">
        <text>L-glutaminyl-[peptide chain release factor] + S-adenosyl-L-methionine = N(5)-methyl-L-glutaminyl-[peptide chain release factor] + S-adenosyl-L-homocysteine + H(+)</text>
        <dbReference type="Rhea" id="RHEA:42896"/>
        <dbReference type="Rhea" id="RHEA-COMP:10271"/>
        <dbReference type="Rhea" id="RHEA-COMP:10272"/>
        <dbReference type="ChEBI" id="CHEBI:15378"/>
        <dbReference type="ChEBI" id="CHEBI:30011"/>
        <dbReference type="ChEBI" id="CHEBI:57856"/>
        <dbReference type="ChEBI" id="CHEBI:59789"/>
        <dbReference type="ChEBI" id="CHEBI:61891"/>
        <dbReference type="EC" id="2.1.1.297"/>
    </reaction>
</comment>
<feature type="binding site" evidence="4">
    <location>
        <position position="194"/>
    </location>
    <ligand>
        <name>S-adenosyl-L-methionine</name>
        <dbReference type="ChEBI" id="CHEBI:59789"/>
    </ligand>
</feature>
<dbReference type="EMBL" id="BDJK01000009">
    <property type="protein sequence ID" value="GAV22193.1"/>
    <property type="molecule type" value="Genomic_DNA"/>
</dbReference>
<sequence>MPKTLREALLWAKEVLAKAGIEMPALDAEVLLAHVLGISRVGIYTKTDRILSDFEWERFTDHVKRRAARIPLAYLTGKKEFYGLDFFVTPEVLIPRPETELMVEEGISFLRKYRGLKLIADVGTGSGAVGISIARHIPLGLFFLLDISQEALKVAKVNARHHGVYDRAIFGQGDLLEPLFYLDFKGKFSLITANLPYIPTGELKDLMPEVKKEPTLALDGGYDGLELYRRLLPQAHQLLADEGIILLEIAPYQGKAITEETRSLFQGEIKKDLAGKDRLVVLRKK</sequence>
<dbReference type="CDD" id="cd02440">
    <property type="entry name" value="AdoMet_MTases"/>
    <property type="match status" value="1"/>
</dbReference>
<protein>
    <recommendedName>
        <fullName evidence="4">Release factor glutamine methyltransferase</fullName>
        <shortName evidence="4">RF MTase</shortName>
        <ecNumber evidence="4">2.1.1.297</ecNumber>
    </recommendedName>
    <alternativeName>
        <fullName evidence="4">N5-glutamine methyltransferase PrmC</fullName>
    </alternativeName>
    <alternativeName>
        <fullName evidence="4">Protein-(glutamine-N5) MTase PrmC</fullName>
    </alternativeName>
    <alternativeName>
        <fullName evidence="4">Protein-glutamine N-methyltransferase PrmC</fullName>
    </alternativeName>
</protein>
<evidence type="ECO:0000313" key="8">
    <source>
        <dbReference type="Proteomes" id="UP000187485"/>
    </source>
</evidence>
<dbReference type="RefSeq" id="WP_075858682.1">
    <property type="nucleotide sequence ID" value="NZ_BDJK01000009.1"/>
</dbReference>
<dbReference type="HAMAP" id="MF_02126">
    <property type="entry name" value="RF_methyltr_PrmC"/>
    <property type="match status" value="1"/>
</dbReference>
<dbReference type="STRING" id="870242.cpu_07030"/>
<dbReference type="InterPro" id="IPR050320">
    <property type="entry name" value="N5-glutamine_MTase"/>
</dbReference>
<dbReference type="Proteomes" id="UP000187485">
    <property type="component" value="Unassembled WGS sequence"/>
</dbReference>
<dbReference type="PANTHER" id="PTHR18895">
    <property type="entry name" value="HEMK METHYLTRANSFERASE"/>
    <property type="match status" value="1"/>
</dbReference>
<dbReference type="AlphaFoldDB" id="A0A1L8CTF4"/>
<dbReference type="InterPro" id="IPR019874">
    <property type="entry name" value="RF_methyltr_PrmC"/>
</dbReference>
<comment type="function">
    <text evidence="4">Methylates the class 1 translation termination release factors RF1/PrfA and RF2/PrfB on the glutamine residue of the universally conserved GGQ motif.</text>
</comment>
<dbReference type="GO" id="GO:0102559">
    <property type="term" value="F:peptide chain release factor N(5)-glutamine methyltransferase activity"/>
    <property type="evidence" value="ECO:0007669"/>
    <property type="project" value="UniProtKB-EC"/>
</dbReference>
<dbReference type="PANTHER" id="PTHR18895:SF74">
    <property type="entry name" value="MTRF1L RELEASE FACTOR GLUTAMINE METHYLTRANSFERASE"/>
    <property type="match status" value="1"/>
</dbReference>
<keyword evidence="3 4" id="KW-0949">S-adenosyl-L-methionine</keyword>
<dbReference type="Gene3D" id="3.40.50.150">
    <property type="entry name" value="Vaccinia Virus protein VP39"/>
    <property type="match status" value="1"/>
</dbReference>
<gene>
    <name evidence="4" type="primary">prmC</name>
    <name evidence="7" type="ORF">cpu_07030</name>
</gene>
<feature type="binding site" evidence="4">
    <location>
        <begin position="123"/>
        <end position="127"/>
    </location>
    <ligand>
        <name>S-adenosyl-L-methionine</name>
        <dbReference type="ChEBI" id="CHEBI:59789"/>
    </ligand>
</feature>
<dbReference type="EC" id="2.1.1.297" evidence="4"/>
<feature type="domain" description="Release factor glutamine methyltransferase N-terminal" evidence="6">
    <location>
        <begin position="7"/>
        <end position="77"/>
    </location>
</feature>
<dbReference type="InterPro" id="IPR040758">
    <property type="entry name" value="PrmC_N"/>
</dbReference>
<dbReference type="OrthoDB" id="9784805at2"/>
<evidence type="ECO:0000256" key="2">
    <source>
        <dbReference type="ARBA" id="ARBA00022679"/>
    </source>
</evidence>
<evidence type="ECO:0000256" key="4">
    <source>
        <dbReference type="HAMAP-Rule" id="MF_02126"/>
    </source>
</evidence>
<organism evidence="7 8">
    <name type="scientific">Carboxydothermus pertinax</name>
    <dbReference type="NCBI Taxonomy" id="870242"/>
    <lineage>
        <taxon>Bacteria</taxon>
        <taxon>Bacillati</taxon>
        <taxon>Bacillota</taxon>
        <taxon>Clostridia</taxon>
        <taxon>Thermoanaerobacterales</taxon>
        <taxon>Thermoanaerobacteraceae</taxon>
        <taxon>Carboxydothermus</taxon>
    </lineage>
</organism>
<keyword evidence="1 4" id="KW-0489">Methyltransferase</keyword>
<accession>A0A1L8CTF4</accession>
<dbReference type="InterPro" id="IPR025714">
    <property type="entry name" value="Methyltranfer_dom"/>
</dbReference>
<dbReference type="InterPro" id="IPR029063">
    <property type="entry name" value="SAM-dependent_MTases_sf"/>
</dbReference>
<dbReference type="Gene3D" id="1.10.8.10">
    <property type="entry name" value="DNA helicase RuvA subunit, C-terminal domain"/>
    <property type="match status" value="1"/>
</dbReference>
<name>A0A1L8CTF4_9THEO</name>
<feature type="domain" description="Methyltransferase" evidence="5">
    <location>
        <begin position="121"/>
        <end position="247"/>
    </location>
</feature>
<comment type="caution">
    <text evidence="4">Lacks conserved residue(s) required for the propagation of feature annotation.</text>
</comment>
<dbReference type="Pfam" id="PF17827">
    <property type="entry name" value="PrmC_N"/>
    <property type="match status" value="1"/>
</dbReference>
<comment type="caution">
    <text evidence="7">The sequence shown here is derived from an EMBL/GenBank/DDBJ whole genome shotgun (WGS) entry which is preliminary data.</text>
</comment>
<feature type="binding site" evidence="4">
    <location>
        <position position="146"/>
    </location>
    <ligand>
        <name>S-adenosyl-L-methionine</name>
        <dbReference type="ChEBI" id="CHEBI:59789"/>
    </ligand>
</feature>
<evidence type="ECO:0000256" key="1">
    <source>
        <dbReference type="ARBA" id="ARBA00022603"/>
    </source>
</evidence>
<dbReference type="InterPro" id="IPR004556">
    <property type="entry name" value="HemK-like"/>
</dbReference>
<comment type="similarity">
    <text evidence="4">Belongs to the protein N5-glutamine methyltransferase family. PrmC subfamily.</text>
</comment>
<reference evidence="8" key="1">
    <citation type="submission" date="2016-12" db="EMBL/GenBank/DDBJ databases">
        <title>Draft Genome Sequences od Carboxydothermus pertinax and islandicus, Hydrogenogenic Carboxydotrophic Bacteria.</title>
        <authorList>
            <person name="Fukuyama Y."/>
            <person name="Ohmae K."/>
            <person name="Yoneda Y."/>
            <person name="Yoshida T."/>
            <person name="Sako Y."/>
        </authorList>
    </citation>
    <scope>NUCLEOTIDE SEQUENCE [LARGE SCALE GENOMIC DNA]</scope>
    <source>
        <strain evidence="8">Ug1</strain>
    </source>
</reference>
<keyword evidence="8" id="KW-1185">Reference proteome</keyword>
<keyword evidence="2 4" id="KW-0808">Transferase</keyword>
<proteinExistence type="inferred from homology"/>
<evidence type="ECO:0000259" key="6">
    <source>
        <dbReference type="Pfam" id="PF17827"/>
    </source>
</evidence>
<dbReference type="NCBIfam" id="TIGR00536">
    <property type="entry name" value="hemK_fam"/>
    <property type="match status" value="1"/>
</dbReference>
<dbReference type="SUPFAM" id="SSF53335">
    <property type="entry name" value="S-adenosyl-L-methionine-dependent methyltransferases"/>
    <property type="match status" value="1"/>
</dbReference>
<evidence type="ECO:0000259" key="5">
    <source>
        <dbReference type="Pfam" id="PF13847"/>
    </source>
</evidence>
<evidence type="ECO:0000256" key="3">
    <source>
        <dbReference type="ARBA" id="ARBA00022691"/>
    </source>
</evidence>